<keyword evidence="4" id="KW-1003">Cell membrane</keyword>
<dbReference type="PROSITE" id="PS00216">
    <property type="entry name" value="SUGAR_TRANSPORT_1"/>
    <property type="match status" value="1"/>
</dbReference>
<evidence type="ECO:0000256" key="6">
    <source>
        <dbReference type="ARBA" id="ARBA00022989"/>
    </source>
</evidence>
<feature type="transmembrane region" description="Helical" evidence="8">
    <location>
        <begin position="138"/>
        <end position="159"/>
    </location>
</feature>
<feature type="transmembrane region" description="Helical" evidence="8">
    <location>
        <begin position="196"/>
        <end position="217"/>
    </location>
</feature>
<dbReference type="EMBL" id="PTJD01000017">
    <property type="protein sequence ID" value="PPK92122.1"/>
    <property type="molecule type" value="Genomic_DNA"/>
</dbReference>
<reference evidence="10 11" key="1">
    <citation type="submission" date="2018-02" db="EMBL/GenBank/DDBJ databases">
        <title>Genomic Encyclopedia of Archaeal and Bacterial Type Strains, Phase II (KMG-II): from individual species to whole genera.</title>
        <authorList>
            <person name="Goeker M."/>
        </authorList>
    </citation>
    <scope>NUCLEOTIDE SEQUENCE [LARGE SCALE GENOMIC DNA]</scope>
    <source>
        <strain evidence="10 11">DSM 22857</strain>
    </source>
</reference>
<feature type="transmembrane region" description="Helical" evidence="8">
    <location>
        <begin position="313"/>
        <end position="333"/>
    </location>
</feature>
<sequence>MRPQHLSQEEAEQASAAGVPEATVPVLAAGERAPLTTAQRWRAVLVLGSLIALGPLSIDMYLPALPALTGDLDASASAVQLTLTGTLVGLALGQLLIGPLSDAYGRKRPLVAGIALHVVTSVLCALAPSITVLGALRVLQGVGVAAASVVAMAVVRDLFSGSAAAAVLSRLILVMGLAPVLAPSLGGAVLEVGSWRTVFLVLACFGLGLMAVAVFALRETLPPQRRVAAGLRPTLRGYRELLRDRTLVGMMLVAGLTMAAVFAYVSGSPFVLQQGFGLDERTFALVFGAGAVGLVAASQVNVVLLGRFAPERILTAALTAGAVAGLVLVVTALTGLGGIYGILLPLWVVLAVVALCGPNAAAVALSRHGERAGAAAALLGSAQFGVGAAVAPLTGLGTPGSAVPMALAIAGTLLTASVLVRLTLRPARATAA</sequence>
<dbReference type="CDD" id="cd17320">
    <property type="entry name" value="MFS_MdfA_MDR_like"/>
    <property type="match status" value="1"/>
</dbReference>
<comment type="similarity">
    <text evidence="2">Belongs to the major facilitator superfamily. Bcr/CmlA family.</text>
</comment>
<keyword evidence="11" id="KW-1185">Reference proteome</keyword>
<dbReference type="Proteomes" id="UP000239485">
    <property type="component" value="Unassembled WGS sequence"/>
</dbReference>
<dbReference type="InterPro" id="IPR005829">
    <property type="entry name" value="Sugar_transporter_CS"/>
</dbReference>
<dbReference type="InterPro" id="IPR036259">
    <property type="entry name" value="MFS_trans_sf"/>
</dbReference>
<proteinExistence type="inferred from homology"/>
<gene>
    <name evidence="10" type="ORF">CLV92_11787</name>
</gene>
<feature type="transmembrane region" description="Helical" evidence="8">
    <location>
        <begin position="372"/>
        <end position="393"/>
    </location>
</feature>
<dbReference type="GO" id="GO:1990961">
    <property type="term" value="P:xenobiotic detoxification by transmembrane export across the plasma membrane"/>
    <property type="evidence" value="ECO:0007669"/>
    <property type="project" value="InterPro"/>
</dbReference>
<feature type="transmembrane region" description="Helical" evidence="8">
    <location>
        <begin position="41"/>
        <end position="58"/>
    </location>
</feature>
<feature type="transmembrane region" description="Helical" evidence="8">
    <location>
        <begin position="78"/>
        <end position="98"/>
    </location>
</feature>
<accession>A0A2S6ID26</accession>
<organism evidence="10 11">
    <name type="scientific">Kineococcus xinjiangensis</name>
    <dbReference type="NCBI Taxonomy" id="512762"/>
    <lineage>
        <taxon>Bacteria</taxon>
        <taxon>Bacillati</taxon>
        <taxon>Actinomycetota</taxon>
        <taxon>Actinomycetes</taxon>
        <taxon>Kineosporiales</taxon>
        <taxon>Kineosporiaceae</taxon>
        <taxon>Kineococcus</taxon>
    </lineage>
</organism>
<feature type="transmembrane region" description="Helical" evidence="8">
    <location>
        <begin position="110"/>
        <end position="132"/>
    </location>
</feature>
<evidence type="ECO:0000256" key="2">
    <source>
        <dbReference type="ARBA" id="ARBA00006236"/>
    </source>
</evidence>
<keyword evidence="7 8" id="KW-0472">Membrane</keyword>
<keyword evidence="3" id="KW-0813">Transport</keyword>
<evidence type="ECO:0000256" key="3">
    <source>
        <dbReference type="ARBA" id="ARBA00022448"/>
    </source>
</evidence>
<keyword evidence="6 8" id="KW-1133">Transmembrane helix</keyword>
<name>A0A2S6ID26_9ACTN</name>
<evidence type="ECO:0000256" key="7">
    <source>
        <dbReference type="ARBA" id="ARBA00023136"/>
    </source>
</evidence>
<dbReference type="PANTHER" id="PTHR23502:SF132">
    <property type="entry name" value="POLYAMINE TRANSPORTER 2-RELATED"/>
    <property type="match status" value="1"/>
</dbReference>
<evidence type="ECO:0000256" key="4">
    <source>
        <dbReference type="ARBA" id="ARBA00022475"/>
    </source>
</evidence>
<dbReference type="AlphaFoldDB" id="A0A2S6ID26"/>
<feature type="transmembrane region" description="Helical" evidence="8">
    <location>
        <begin position="246"/>
        <end position="265"/>
    </location>
</feature>
<evidence type="ECO:0000313" key="11">
    <source>
        <dbReference type="Proteomes" id="UP000239485"/>
    </source>
</evidence>
<dbReference type="Gene3D" id="1.20.1720.10">
    <property type="entry name" value="Multidrug resistance protein D"/>
    <property type="match status" value="1"/>
</dbReference>
<feature type="domain" description="Major facilitator superfamily (MFS) profile" evidence="9">
    <location>
        <begin position="43"/>
        <end position="429"/>
    </location>
</feature>
<dbReference type="SUPFAM" id="SSF103473">
    <property type="entry name" value="MFS general substrate transporter"/>
    <property type="match status" value="1"/>
</dbReference>
<dbReference type="PANTHER" id="PTHR23502">
    <property type="entry name" value="MAJOR FACILITATOR SUPERFAMILY"/>
    <property type="match status" value="1"/>
</dbReference>
<feature type="transmembrane region" description="Helical" evidence="8">
    <location>
        <begin position="171"/>
        <end position="190"/>
    </location>
</feature>
<dbReference type="InterPro" id="IPR020846">
    <property type="entry name" value="MFS_dom"/>
</dbReference>
<dbReference type="GO" id="GO:0042910">
    <property type="term" value="F:xenobiotic transmembrane transporter activity"/>
    <property type="evidence" value="ECO:0007669"/>
    <property type="project" value="InterPro"/>
</dbReference>
<feature type="transmembrane region" description="Helical" evidence="8">
    <location>
        <begin position="339"/>
        <end position="365"/>
    </location>
</feature>
<dbReference type="Pfam" id="PF07690">
    <property type="entry name" value="MFS_1"/>
    <property type="match status" value="1"/>
</dbReference>
<feature type="transmembrane region" description="Helical" evidence="8">
    <location>
        <begin position="285"/>
        <end position="306"/>
    </location>
</feature>
<protein>
    <submittedName>
        <fullName evidence="10">DHA1 family bicyclomycin/chloramphenicol resistance-like MFS transporter</fullName>
    </submittedName>
</protein>
<keyword evidence="5 8" id="KW-0812">Transmembrane</keyword>
<dbReference type="FunFam" id="1.20.1720.10:FF:000005">
    <property type="entry name" value="Bcr/CflA family efflux transporter"/>
    <property type="match status" value="1"/>
</dbReference>
<feature type="transmembrane region" description="Helical" evidence="8">
    <location>
        <begin position="405"/>
        <end position="424"/>
    </location>
</feature>
<dbReference type="PROSITE" id="PS50850">
    <property type="entry name" value="MFS"/>
    <property type="match status" value="1"/>
</dbReference>
<comment type="caution">
    <text evidence="10">The sequence shown here is derived from an EMBL/GenBank/DDBJ whole genome shotgun (WGS) entry which is preliminary data.</text>
</comment>
<dbReference type="NCBIfam" id="TIGR00710">
    <property type="entry name" value="efflux_Bcr_CflA"/>
    <property type="match status" value="1"/>
</dbReference>
<dbReference type="InterPro" id="IPR004812">
    <property type="entry name" value="Efflux_drug-R_Bcr/CmlA"/>
</dbReference>
<evidence type="ECO:0000313" key="10">
    <source>
        <dbReference type="EMBL" id="PPK92122.1"/>
    </source>
</evidence>
<evidence type="ECO:0000256" key="5">
    <source>
        <dbReference type="ARBA" id="ARBA00022692"/>
    </source>
</evidence>
<comment type="subcellular location">
    <subcellularLocation>
        <location evidence="1">Cell membrane</location>
        <topology evidence="1">Multi-pass membrane protein</topology>
    </subcellularLocation>
</comment>
<evidence type="ECO:0000256" key="8">
    <source>
        <dbReference type="SAM" id="Phobius"/>
    </source>
</evidence>
<dbReference type="GO" id="GO:0005886">
    <property type="term" value="C:plasma membrane"/>
    <property type="evidence" value="ECO:0007669"/>
    <property type="project" value="UniProtKB-SubCell"/>
</dbReference>
<dbReference type="InterPro" id="IPR011701">
    <property type="entry name" value="MFS"/>
</dbReference>
<evidence type="ECO:0000259" key="9">
    <source>
        <dbReference type="PROSITE" id="PS50850"/>
    </source>
</evidence>
<evidence type="ECO:0000256" key="1">
    <source>
        <dbReference type="ARBA" id="ARBA00004651"/>
    </source>
</evidence>